<dbReference type="InterPro" id="IPR021139">
    <property type="entry name" value="NYN"/>
</dbReference>
<proteinExistence type="predicted"/>
<dbReference type="Gene3D" id="3.40.50.1010">
    <property type="entry name" value="5'-nuclease"/>
    <property type="match status" value="1"/>
</dbReference>
<reference evidence="2" key="1">
    <citation type="journal article" date="2021" name="Proc. Natl. Acad. Sci. U.S.A.">
        <title>A Catalog of Tens of Thousands of Viruses from Human Metagenomes Reveals Hidden Associations with Chronic Diseases.</title>
        <authorList>
            <person name="Tisza M.J."/>
            <person name="Buck C.B."/>
        </authorList>
    </citation>
    <scope>NUCLEOTIDE SEQUENCE</scope>
    <source>
        <strain evidence="2">CthIt11</strain>
    </source>
</reference>
<dbReference type="Pfam" id="PF01936">
    <property type="entry name" value="NYN"/>
    <property type="match status" value="1"/>
</dbReference>
<dbReference type="PANTHER" id="PTHR35458">
    <property type="entry name" value="SLR0755 PROTEIN"/>
    <property type="match status" value="1"/>
</dbReference>
<evidence type="ECO:0000313" key="2">
    <source>
        <dbReference type="EMBL" id="DAE22894.1"/>
    </source>
</evidence>
<protein>
    <recommendedName>
        <fullName evidence="1">NYN domain-containing protein</fullName>
    </recommendedName>
</protein>
<dbReference type="PANTHER" id="PTHR35458:SF8">
    <property type="entry name" value="SLR0650 PROTEIN"/>
    <property type="match status" value="1"/>
</dbReference>
<name>A0A8S5QUL1_9CAUD</name>
<dbReference type="GO" id="GO:0004540">
    <property type="term" value="F:RNA nuclease activity"/>
    <property type="evidence" value="ECO:0007669"/>
    <property type="project" value="InterPro"/>
</dbReference>
<organism evidence="2">
    <name type="scientific">Siphoviridae sp. cthIt11</name>
    <dbReference type="NCBI Taxonomy" id="2826423"/>
    <lineage>
        <taxon>Viruses</taxon>
        <taxon>Duplodnaviria</taxon>
        <taxon>Heunggongvirae</taxon>
        <taxon>Uroviricota</taxon>
        <taxon>Caudoviricetes</taxon>
    </lineage>
</organism>
<dbReference type="InterPro" id="IPR047140">
    <property type="entry name" value="LabA"/>
</dbReference>
<feature type="domain" description="NYN" evidence="1">
    <location>
        <begin position="6"/>
        <end position="154"/>
    </location>
</feature>
<accession>A0A8S5QUL1</accession>
<sequence length="217" mass="25144">MSMAKRVTVYIDGFNFYYGLRTAKQVNEKWYKGYWIDLIKFFGQFIGENQVLEKVIYFTASPLNKEKSRHQSAFLNANKLINGDNFEVVRGKYISKEIKCPRCKYAILRPEEKKTDVNISIRMLADCVMDKTDIAILVSGDSDLLPPVEFIQHNCPDKQVRAYFPPSIHSRDIANNIKAYKGKVTLLEKNFNKFVTAQMDDTVTDGNKTYTKPDKWK</sequence>
<evidence type="ECO:0000259" key="1">
    <source>
        <dbReference type="Pfam" id="PF01936"/>
    </source>
</evidence>
<dbReference type="CDD" id="cd18722">
    <property type="entry name" value="PIN_NicB-like"/>
    <property type="match status" value="1"/>
</dbReference>
<dbReference type="EMBL" id="BK015742">
    <property type="protein sequence ID" value="DAE22894.1"/>
    <property type="molecule type" value="Genomic_DNA"/>
</dbReference>